<dbReference type="InterPro" id="IPR035940">
    <property type="entry name" value="CAP_sf"/>
</dbReference>
<dbReference type="OrthoDB" id="337038at2759"/>
<gene>
    <name evidence="2" type="ORF">TNCT_263191</name>
</gene>
<keyword evidence="3" id="KW-1185">Reference proteome</keyword>
<dbReference type="AlphaFoldDB" id="A0A8X6GYT2"/>
<dbReference type="PRINTS" id="PR00837">
    <property type="entry name" value="V5TPXLIKE"/>
</dbReference>
<dbReference type="InterPro" id="IPR013871">
    <property type="entry name" value="Cysteine_rich_secretory"/>
</dbReference>
<organism evidence="2 3">
    <name type="scientific">Trichonephila clavata</name>
    <name type="common">Joro spider</name>
    <name type="synonym">Nephila clavata</name>
    <dbReference type="NCBI Taxonomy" id="2740835"/>
    <lineage>
        <taxon>Eukaryota</taxon>
        <taxon>Metazoa</taxon>
        <taxon>Ecdysozoa</taxon>
        <taxon>Arthropoda</taxon>
        <taxon>Chelicerata</taxon>
        <taxon>Arachnida</taxon>
        <taxon>Araneae</taxon>
        <taxon>Araneomorphae</taxon>
        <taxon>Entelegynae</taxon>
        <taxon>Araneoidea</taxon>
        <taxon>Nephilidae</taxon>
        <taxon>Trichonephila</taxon>
    </lineage>
</organism>
<dbReference type="Proteomes" id="UP000887116">
    <property type="component" value="Unassembled WGS sequence"/>
</dbReference>
<dbReference type="PROSITE" id="PS01009">
    <property type="entry name" value="CRISP_1"/>
    <property type="match status" value="1"/>
</dbReference>
<dbReference type="InterPro" id="IPR042076">
    <property type="entry name" value="Crisp-like_dom"/>
</dbReference>
<feature type="domain" description="SCP" evidence="1">
    <location>
        <begin position="85"/>
        <end position="232"/>
    </location>
</feature>
<dbReference type="SUPFAM" id="SSF55797">
    <property type="entry name" value="PR-1-like"/>
    <property type="match status" value="1"/>
</dbReference>
<protein>
    <submittedName>
        <fullName evidence="2">Cysteine-rich venom protein DIS2</fullName>
    </submittedName>
</protein>
<proteinExistence type="predicted"/>
<sequence length="304" mass="35049">MIESKNNKAIACDRKSRYALCINYSAFLNILQGEFAPRGIKMSKLLFYNCLFLILHISSSYPKLSRPKLYGNAIPPEQLDPTNNATKRKILLAHNFFRARVDPPATDMLEVSWHDEAAEDAQRWSEACQLLLHDNATGRWTEDFGSCGQNIFVANVQVPWFFAAKVWFLEKLNFTYGEDQNDPNVVGHYTQMVWHSTHKVGCGFNYCEANNITKHAYYSYVCNYCPIGNHPERFDRPYTNGTSCSDCDGHCKFNKLCTNGCPYADYWTNCNELNNTWHNWLCDDETTDHYQACRSTCRCDGKIR</sequence>
<dbReference type="InterPro" id="IPR002413">
    <property type="entry name" value="V5_allergen-like"/>
</dbReference>
<dbReference type="PANTHER" id="PTHR10334">
    <property type="entry name" value="CYSTEINE-RICH SECRETORY PROTEIN-RELATED"/>
    <property type="match status" value="1"/>
</dbReference>
<evidence type="ECO:0000313" key="3">
    <source>
        <dbReference type="Proteomes" id="UP000887116"/>
    </source>
</evidence>
<dbReference type="GO" id="GO:0005576">
    <property type="term" value="C:extracellular region"/>
    <property type="evidence" value="ECO:0007669"/>
    <property type="project" value="InterPro"/>
</dbReference>
<name>A0A8X6GYT2_TRICU</name>
<evidence type="ECO:0000313" key="2">
    <source>
        <dbReference type="EMBL" id="GFR13139.1"/>
    </source>
</evidence>
<dbReference type="Pfam" id="PF08562">
    <property type="entry name" value="Crisp"/>
    <property type="match status" value="1"/>
</dbReference>
<dbReference type="PRINTS" id="PR00838">
    <property type="entry name" value="V5ALLERGEN"/>
</dbReference>
<evidence type="ECO:0000259" key="1">
    <source>
        <dbReference type="SMART" id="SM00198"/>
    </source>
</evidence>
<reference evidence="2" key="1">
    <citation type="submission" date="2020-07" db="EMBL/GenBank/DDBJ databases">
        <title>Multicomponent nature underlies the extraordinary mechanical properties of spider dragline silk.</title>
        <authorList>
            <person name="Kono N."/>
            <person name="Nakamura H."/>
            <person name="Mori M."/>
            <person name="Yoshida Y."/>
            <person name="Ohtoshi R."/>
            <person name="Malay A.D."/>
            <person name="Moran D.A.P."/>
            <person name="Tomita M."/>
            <person name="Numata K."/>
            <person name="Arakawa K."/>
        </authorList>
    </citation>
    <scope>NUCLEOTIDE SEQUENCE</scope>
</reference>
<dbReference type="InterPro" id="IPR018244">
    <property type="entry name" value="Allrgn_V5/Tpx1_CS"/>
</dbReference>
<dbReference type="InterPro" id="IPR001283">
    <property type="entry name" value="CRISP-related"/>
</dbReference>
<dbReference type="InterPro" id="IPR014044">
    <property type="entry name" value="CAP_dom"/>
</dbReference>
<dbReference type="Pfam" id="PF00188">
    <property type="entry name" value="CAP"/>
    <property type="match status" value="1"/>
</dbReference>
<dbReference type="Gene3D" id="1.10.10.740">
    <property type="entry name" value="Crisp domain"/>
    <property type="match status" value="1"/>
</dbReference>
<dbReference type="SUPFAM" id="SSF57546">
    <property type="entry name" value="Crisp domain-like"/>
    <property type="match status" value="1"/>
</dbReference>
<comment type="caution">
    <text evidence="2">The sequence shown here is derived from an EMBL/GenBank/DDBJ whole genome shotgun (WGS) entry which is preliminary data.</text>
</comment>
<dbReference type="EMBL" id="BMAO01036800">
    <property type="protein sequence ID" value="GFR13139.1"/>
    <property type="molecule type" value="Genomic_DNA"/>
</dbReference>
<accession>A0A8X6GYT2</accession>
<dbReference type="Gene3D" id="3.40.33.10">
    <property type="entry name" value="CAP"/>
    <property type="match status" value="1"/>
</dbReference>
<dbReference type="SMART" id="SM00198">
    <property type="entry name" value="SCP"/>
    <property type="match status" value="1"/>
</dbReference>